<evidence type="ECO:0000313" key="1">
    <source>
        <dbReference type="EnsemblPlants" id="cds.evm.model.04.884"/>
    </source>
</evidence>
<protein>
    <recommendedName>
        <fullName evidence="3">Reverse transcriptase zinc-binding domain-containing protein</fullName>
    </recommendedName>
</protein>
<reference evidence="1" key="2">
    <citation type="submission" date="2021-03" db="UniProtKB">
        <authorList>
            <consortium name="EnsemblPlants"/>
        </authorList>
    </citation>
    <scope>IDENTIFICATION</scope>
</reference>
<keyword evidence="2" id="KW-1185">Reference proteome</keyword>
<organism evidence="1 2">
    <name type="scientific">Cannabis sativa</name>
    <name type="common">Hemp</name>
    <name type="synonym">Marijuana</name>
    <dbReference type="NCBI Taxonomy" id="3483"/>
    <lineage>
        <taxon>Eukaryota</taxon>
        <taxon>Viridiplantae</taxon>
        <taxon>Streptophyta</taxon>
        <taxon>Embryophyta</taxon>
        <taxon>Tracheophyta</taxon>
        <taxon>Spermatophyta</taxon>
        <taxon>Magnoliopsida</taxon>
        <taxon>eudicotyledons</taxon>
        <taxon>Gunneridae</taxon>
        <taxon>Pentapetalae</taxon>
        <taxon>rosids</taxon>
        <taxon>fabids</taxon>
        <taxon>Rosales</taxon>
        <taxon>Cannabaceae</taxon>
        <taxon>Cannabis</taxon>
    </lineage>
</organism>
<dbReference type="EnsemblPlants" id="evm.model.04.884">
    <property type="protein sequence ID" value="cds.evm.model.04.884"/>
    <property type="gene ID" value="evm.TU.04.884"/>
</dbReference>
<name>A0A803PJ39_CANSA</name>
<reference evidence="1" key="1">
    <citation type="submission" date="2018-11" db="EMBL/GenBank/DDBJ databases">
        <authorList>
            <person name="Grassa J C."/>
        </authorList>
    </citation>
    <scope>NUCLEOTIDE SEQUENCE [LARGE SCALE GENOMIC DNA]</scope>
</reference>
<dbReference type="AlphaFoldDB" id="A0A803PJ39"/>
<evidence type="ECO:0000313" key="2">
    <source>
        <dbReference type="Proteomes" id="UP000596661"/>
    </source>
</evidence>
<proteinExistence type="predicted"/>
<dbReference type="Gramene" id="evm.model.04.884">
    <property type="protein sequence ID" value="cds.evm.model.04.884"/>
    <property type="gene ID" value="evm.TU.04.884"/>
</dbReference>
<dbReference type="Proteomes" id="UP000596661">
    <property type="component" value="Chromosome 4"/>
</dbReference>
<sequence length="163" mass="18038">MKIEDVSCPFCGEGEETMEHLFLCCNFAFHLWRSSPWSVMPVTKFGAQILGVQFPRNASGRGKSPRGGNAVGVMLTHRRLPKIGKVDLLKCKLGLMCKMKRFGVKDIRGAPTMPTPEVQTAPAPLMQVGLVIVADKIKPLYEWFHKQTPLVILGGSDVMKAEQ</sequence>
<dbReference type="EMBL" id="UZAU01000369">
    <property type="status" value="NOT_ANNOTATED_CDS"/>
    <property type="molecule type" value="Genomic_DNA"/>
</dbReference>
<accession>A0A803PJ39</accession>
<evidence type="ECO:0008006" key="3">
    <source>
        <dbReference type="Google" id="ProtNLM"/>
    </source>
</evidence>